<dbReference type="Gene3D" id="1.10.760.10">
    <property type="entry name" value="Cytochrome c-like domain"/>
    <property type="match status" value="2"/>
</dbReference>
<accession>A0ABW2ZFZ7</accession>
<evidence type="ECO:0000259" key="6">
    <source>
        <dbReference type="PROSITE" id="PS51007"/>
    </source>
</evidence>
<dbReference type="SUPFAM" id="SSF46626">
    <property type="entry name" value="Cytochrome c"/>
    <property type="match status" value="2"/>
</dbReference>
<keyword evidence="8" id="KW-1185">Reference proteome</keyword>
<reference evidence="8" key="1">
    <citation type="journal article" date="2019" name="Int. J. Syst. Evol. Microbiol.">
        <title>The Global Catalogue of Microorganisms (GCM) 10K type strain sequencing project: providing services to taxonomists for standard genome sequencing and annotation.</title>
        <authorList>
            <consortium name="The Broad Institute Genomics Platform"/>
            <consortium name="The Broad Institute Genome Sequencing Center for Infectious Disease"/>
            <person name="Wu L."/>
            <person name="Ma J."/>
        </authorList>
    </citation>
    <scope>NUCLEOTIDE SEQUENCE [LARGE SCALE GENOMIC DNA]</scope>
    <source>
        <strain evidence="8">CCUG 60742</strain>
    </source>
</reference>
<evidence type="ECO:0000256" key="2">
    <source>
        <dbReference type="ARBA" id="ARBA00022723"/>
    </source>
</evidence>
<dbReference type="InterPro" id="IPR009056">
    <property type="entry name" value="Cyt_c-like_dom"/>
</dbReference>
<feature type="domain" description="Cytochrome c" evidence="6">
    <location>
        <begin position="190"/>
        <end position="280"/>
    </location>
</feature>
<proteinExistence type="predicted"/>
<evidence type="ECO:0000313" key="7">
    <source>
        <dbReference type="EMBL" id="MFD0765127.1"/>
    </source>
</evidence>
<organism evidence="7 8">
    <name type="scientific">Mucilaginibacter lutimaris</name>
    <dbReference type="NCBI Taxonomy" id="931629"/>
    <lineage>
        <taxon>Bacteria</taxon>
        <taxon>Pseudomonadati</taxon>
        <taxon>Bacteroidota</taxon>
        <taxon>Sphingobacteriia</taxon>
        <taxon>Sphingobacteriales</taxon>
        <taxon>Sphingobacteriaceae</taxon>
        <taxon>Mucilaginibacter</taxon>
    </lineage>
</organism>
<keyword evidence="1 4" id="KW-0349">Heme</keyword>
<dbReference type="InterPro" id="IPR051459">
    <property type="entry name" value="Cytochrome_c-type_DH"/>
</dbReference>
<dbReference type="PROSITE" id="PS51257">
    <property type="entry name" value="PROKAR_LIPOPROTEIN"/>
    <property type="match status" value="1"/>
</dbReference>
<feature type="region of interest" description="Disordered" evidence="5">
    <location>
        <begin position="35"/>
        <end position="56"/>
    </location>
</feature>
<dbReference type="Pfam" id="PF00034">
    <property type="entry name" value="Cytochrom_C"/>
    <property type="match status" value="1"/>
</dbReference>
<keyword evidence="2 4" id="KW-0479">Metal-binding</keyword>
<evidence type="ECO:0000256" key="1">
    <source>
        <dbReference type="ARBA" id="ARBA00022617"/>
    </source>
</evidence>
<name>A0ABW2ZFZ7_9SPHI</name>
<dbReference type="PANTHER" id="PTHR35008:SF9">
    <property type="entry name" value="CYTOCHROME C DOMAIN-CONTAINING PROTEIN"/>
    <property type="match status" value="1"/>
</dbReference>
<evidence type="ECO:0000256" key="3">
    <source>
        <dbReference type="ARBA" id="ARBA00023004"/>
    </source>
</evidence>
<dbReference type="PROSITE" id="PS51007">
    <property type="entry name" value="CYTC"/>
    <property type="match status" value="1"/>
</dbReference>
<dbReference type="PANTHER" id="PTHR35008">
    <property type="entry name" value="BLL4482 PROTEIN-RELATED"/>
    <property type="match status" value="1"/>
</dbReference>
<dbReference type="InterPro" id="IPR036909">
    <property type="entry name" value="Cyt_c-like_dom_sf"/>
</dbReference>
<gene>
    <name evidence="7" type="ORF">ACFQZI_09695</name>
</gene>
<comment type="caution">
    <text evidence="7">The sequence shown here is derived from an EMBL/GenBank/DDBJ whole genome shotgun (WGS) entry which is preliminary data.</text>
</comment>
<protein>
    <submittedName>
        <fullName evidence="7">C-type cytochrome</fullName>
    </submittedName>
</protein>
<keyword evidence="3 4" id="KW-0408">Iron</keyword>
<dbReference type="Proteomes" id="UP001597073">
    <property type="component" value="Unassembled WGS sequence"/>
</dbReference>
<evidence type="ECO:0000256" key="4">
    <source>
        <dbReference type="PROSITE-ProRule" id="PRU00433"/>
    </source>
</evidence>
<sequence length="334" mass="36364">MHQQPKDTGYIIRGLITCIPIIAVLISACNSHTPAGGAQKTSTSTDSIWHAPDDNTIPAGKAGETIRYGRELIMHTARYFGPQGSIAKISNGMNCQNCHLTGGTKLFGNNFGVFMSSYPKISNRTGRVEPPSKRITDCFERSLAGQAPDTAGPEVRAMLAYLTWVGKNTSKGQKTFGAGATKLAFMNNAADPAKGRQVFVAKCKTCHGANGEGLPTADNKAYTYPPLWGKHSYNDGAGMYRLSNFAAFVKNNMPFGTTYKNPQLTDEEAWNVAAFVNSQPRPHRDQQTDWPDLKKKPIDAPFGPYADGFSEKQHKFGPFKPIKAAETALINQKL</sequence>
<dbReference type="RefSeq" id="WP_377141813.1">
    <property type="nucleotide sequence ID" value="NZ_JBHTIA010000005.1"/>
</dbReference>
<dbReference type="EMBL" id="JBHTIA010000005">
    <property type="protein sequence ID" value="MFD0765127.1"/>
    <property type="molecule type" value="Genomic_DNA"/>
</dbReference>
<evidence type="ECO:0000313" key="8">
    <source>
        <dbReference type="Proteomes" id="UP001597073"/>
    </source>
</evidence>
<feature type="compositionally biased region" description="Polar residues" evidence="5">
    <location>
        <begin position="35"/>
        <end position="47"/>
    </location>
</feature>
<evidence type="ECO:0000256" key="5">
    <source>
        <dbReference type="SAM" id="MobiDB-lite"/>
    </source>
</evidence>